<proteinExistence type="predicted"/>
<comment type="caution">
    <text evidence="1">The sequence shown here is derived from an EMBL/GenBank/DDBJ whole genome shotgun (WGS) entry which is preliminary data.</text>
</comment>
<protein>
    <submittedName>
        <fullName evidence="1">Uncharacterized protein</fullName>
    </submittedName>
</protein>
<name>A0ACB8YKH3_9ASTR</name>
<dbReference type="EMBL" id="CM042044">
    <property type="protein sequence ID" value="KAI3685918.1"/>
    <property type="molecule type" value="Genomic_DNA"/>
</dbReference>
<evidence type="ECO:0000313" key="2">
    <source>
        <dbReference type="Proteomes" id="UP001056120"/>
    </source>
</evidence>
<gene>
    <name evidence="1" type="ORF">L1987_79587</name>
</gene>
<reference evidence="1 2" key="2">
    <citation type="journal article" date="2022" name="Mol. Ecol. Resour.">
        <title>The genomes of chicory, endive, great burdock and yacon provide insights into Asteraceae paleo-polyploidization history and plant inulin production.</title>
        <authorList>
            <person name="Fan W."/>
            <person name="Wang S."/>
            <person name="Wang H."/>
            <person name="Wang A."/>
            <person name="Jiang F."/>
            <person name="Liu H."/>
            <person name="Zhao H."/>
            <person name="Xu D."/>
            <person name="Zhang Y."/>
        </authorList>
    </citation>
    <scope>NUCLEOTIDE SEQUENCE [LARGE SCALE GENOMIC DNA]</scope>
    <source>
        <strain evidence="2">cv. Yunnan</strain>
        <tissue evidence="1">Leaves</tissue>
    </source>
</reference>
<accession>A0ACB8YKH3</accession>
<sequence length="69" mass="7755">MMFLNYLCIILYKACKSYGSLERGGYFNLSELNGSLAVIDYNQDVAGKLVCQVWVNGSSFTKLFTVKDN</sequence>
<evidence type="ECO:0000313" key="1">
    <source>
        <dbReference type="EMBL" id="KAI3685918.1"/>
    </source>
</evidence>
<dbReference type="Proteomes" id="UP001056120">
    <property type="component" value="Linkage Group LG27"/>
</dbReference>
<reference evidence="2" key="1">
    <citation type="journal article" date="2022" name="Mol. Ecol. Resour.">
        <title>The genomes of chicory, endive, great burdock and yacon provide insights into Asteraceae palaeo-polyploidization history and plant inulin production.</title>
        <authorList>
            <person name="Fan W."/>
            <person name="Wang S."/>
            <person name="Wang H."/>
            <person name="Wang A."/>
            <person name="Jiang F."/>
            <person name="Liu H."/>
            <person name="Zhao H."/>
            <person name="Xu D."/>
            <person name="Zhang Y."/>
        </authorList>
    </citation>
    <scope>NUCLEOTIDE SEQUENCE [LARGE SCALE GENOMIC DNA]</scope>
    <source>
        <strain evidence="2">cv. Yunnan</strain>
    </source>
</reference>
<organism evidence="1 2">
    <name type="scientific">Smallanthus sonchifolius</name>
    <dbReference type="NCBI Taxonomy" id="185202"/>
    <lineage>
        <taxon>Eukaryota</taxon>
        <taxon>Viridiplantae</taxon>
        <taxon>Streptophyta</taxon>
        <taxon>Embryophyta</taxon>
        <taxon>Tracheophyta</taxon>
        <taxon>Spermatophyta</taxon>
        <taxon>Magnoliopsida</taxon>
        <taxon>eudicotyledons</taxon>
        <taxon>Gunneridae</taxon>
        <taxon>Pentapetalae</taxon>
        <taxon>asterids</taxon>
        <taxon>campanulids</taxon>
        <taxon>Asterales</taxon>
        <taxon>Asteraceae</taxon>
        <taxon>Asteroideae</taxon>
        <taxon>Heliantheae alliance</taxon>
        <taxon>Millerieae</taxon>
        <taxon>Smallanthus</taxon>
    </lineage>
</organism>
<keyword evidence="2" id="KW-1185">Reference proteome</keyword>